<feature type="region of interest" description="Disordered" evidence="13">
    <location>
        <begin position="318"/>
        <end position="347"/>
    </location>
</feature>
<evidence type="ECO:0000256" key="1">
    <source>
        <dbReference type="ARBA" id="ARBA00004138"/>
    </source>
</evidence>
<comment type="subcellular location">
    <subcellularLocation>
        <location evidence="1">Cell projection</location>
        <location evidence="1">Cilium</location>
    </subcellularLocation>
    <subcellularLocation>
        <location evidence="2">Cytoplasm</location>
        <location evidence="2">Cytoskeleton</location>
        <location evidence="2">Microtubule organizing center</location>
        <location evidence="2">Centrosome</location>
    </subcellularLocation>
    <subcellularLocation>
        <location evidence="3">Cytoplasm</location>
        <location evidence="3">Cytosol</location>
    </subcellularLocation>
</comment>
<keyword evidence="6" id="KW-0653">Protein transport</keyword>
<evidence type="ECO:0000256" key="8">
    <source>
        <dbReference type="ARBA" id="ARBA00023069"/>
    </source>
</evidence>
<keyword evidence="8" id="KW-0969">Cilium</keyword>
<organism evidence="16 17">
    <name type="scientific">Mugilogobius chulae</name>
    <name type="common">yellowstripe goby</name>
    <dbReference type="NCBI Taxonomy" id="88201"/>
    <lineage>
        <taxon>Eukaryota</taxon>
        <taxon>Metazoa</taxon>
        <taxon>Chordata</taxon>
        <taxon>Craniata</taxon>
        <taxon>Vertebrata</taxon>
        <taxon>Euteleostomi</taxon>
        <taxon>Actinopterygii</taxon>
        <taxon>Neopterygii</taxon>
        <taxon>Teleostei</taxon>
        <taxon>Neoteleostei</taxon>
        <taxon>Acanthomorphata</taxon>
        <taxon>Gobiaria</taxon>
        <taxon>Gobiiformes</taxon>
        <taxon>Gobioidei</taxon>
        <taxon>Gobiidae</taxon>
        <taxon>Gobionellinae</taxon>
        <taxon>Mugilogobius</taxon>
    </lineage>
</organism>
<dbReference type="GO" id="GO:0060271">
    <property type="term" value="P:cilium assembly"/>
    <property type="evidence" value="ECO:0007669"/>
    <property type="project" value="TreeGrafter"/>
</dbReference>
<dbReference type="FunFam" id="1.20.58.1770:FF:000003">
    <property type="entry name" value="RILP-like protein 2 isoform X1"/>
    <property type="match status" value="1"/>
</dbReference>
<dbReference type="PROSITE" id="PS51776">
    <property type="entry name" value="RH1"/>
    <property type="match status" value="1"/>
</dbReference>
<dbReference type="GO" id="GO:0031267">
    <property type="term" value="F:small GTPase binding"/>
    <property type="evidence" value="ECO:0007669"/>
    <property type="project" value="TreeGrafter"/>
</dbReference>
<evidence type="ECO:0000256" key="11">
    <source>
        <dbReference type="ARBA" id="ARBA00040819"/>
    </source>
</evidence>
<keyword evidence="7 12" id="KW-0175">Coiled coil</keyword>
<keyword evidence="17" id="KW-1185">Reference proteome</keyword>
<dbReference type="AlphaFoldDB" id="A0AAW0PPW0"/>
<dbReference type="GO" id="GO:0005813">
    <property type="term" value="C:centrosome"/>
    <property type="evidence" value="ECO:0007669"/>
    <property type="project" value="UniProtKB-SubCell"/>
</dbReference>
<sequence>MEPSSSVLDRPAAELTVVDVYDIAALLGHEFERVIDRFGCEAAVGVVPKVVRVLELLEALVNYGGARNKAEELQAELDRLRQERGERYEQDRRHQMELEMVEDVWRSEVQDLVSQISQLQSDNKKLLRSQSVCEEPVSVGHQRENQEVSEKERELLQKLQELVDKQRDELRSKEHELCLRNDNVEALQLQQSRVIKMNQDLRHRLTLMEAQGKALVQHRAELEAVAQARLQELGQLRQEVSRLQRELQDLGQDSHEEHVCVCAGRSSVGPAAAAAAAAAVRSEASAAGPQQLKPSSVWTECAGDPQFLANCFEQEPLSKADSEETDSADSPAAAAGEDTEDSEQWDSPRFTLQELRDVLQEKNQLKAQLFLLQEELAYLRTEESEEDVSPCEEEEEDEEERPGHEPAAAAESGIRRLIFTAIMPMVAAGLISDDPTLMPIRRLVSIT</sequence>
<dbReference type="GO" id="GO:0051959">
    <property type="term" value="F:dynein light intermediate chain binding"/>
    <property type="evidence" value="ECO:0007669"/>
    <property type="project" value="TreeGrafter"/>
</dbReference>
<protein>
    <recommendedName>
        <fullName evidence="11">RILP-like protein 2</fullName>
    </recommendedName>
</protein>
<evidence type="ECO:0000259" key="14">
    <source>
        <dbReference type="PROSITE" id="PS51776"/>
    </source>
</evidence>
<evidence type="ECO:0000256" key="3">
    <source>
        <dbReference type="ARBA" id="ARBA00004514"/>
    </source>
</evidence>
<reference evidence="17" key="1">
    <citation type="submission" date="2024-04" db="EMBL/GenBank/DDBJ databases">
        <title>Salinicola lusitanus LLJ914,a marine bacterium isolated from the Okinawa Trough.</title>
        <authorList>
            <person name="Li J."/>
        </authorList>
    </citation>
    <scope>NUCLEOTIDE SEQUENCE [LARGE SCALE GENOMIC DNA]</scope>
</reference>
<evidence type="ECO:0000256" key="12">
    <source>
        <dbReference type="SAM" id="Coils"/>
    </source>
</evidence>
<dbReference type="SUPFAM" id="SSF161256">
    <property type="entry name" value="RILP dimerisation region"/>
    <property type="match status" value="1"/>
</dbReference>
<dbReference type="PROSITE" id="PS51777">
    <property type="entry name" value="RH2"/>
    <property type="match status" value="1"/>
</dbReference>
<accession>A0AAW0PPW0</accession>
<dbReference type="GO" id="GO:0046983">
    <property type="term" value="F:protein dimerization activity"/>
    <property type="evidence" value="ECO:0007669"/>
    <property type="project" value="InterPro"/>
</dbReference>
<feature type="domain" description="RH2" evidence="15">
    <location>
        <begin position="347"/>
        <end position="417"/>
    </location>
</feature>
<dbReference type="Proteomes" id="UP001460270">
    <property type="component" value="Unassembled WGS sequence"/>
</dbReference>
<dbReference type="InterPro" id="IPR034744">
    <property type="entry name" value="RH2"/>
</dbReference>
<evidence type="ECO:0000313" key="17">
    <source>
        <dbReference type="Proteomes" id="UP001460270"/>
    </source>
</evidence>
<feature type="region of interest" description="Disordered" evidence="13">
    <location>
        <begin position="381"/>
        <end position="409"/>
    </location>
</feature>
<dbReference type="GO" id="GO:0015031">
    <property type="term" value="P:protein transport"/>
    <property type="evidence" value="ECO:0007669"/>
    <property type="project" value="UniProtKB-KW"/>
</dbReference>
<dbReference type="PANTHER" id="PTHR21502">
    <property type="entry name" value="ZINC FINGER PROTEIN DZIP1"/>
    <property type="match status" value="1"/>
</dbReference>
<evidence type="ECO:0000256" key="7">
    <source>
        <dbReference type="ARBA" id="ARBA00023054"/>
    </source>
</evidence>
<dbReference type="EMBL" id="JBBPFD010000003">
    <property type="protein sequence ID" value="KAK7933074.1"/>
    <property type="molecule type" value="Genomic_DNA"/>
</dbReference>
<dbReference type="Gene3D" id="1.20.58.1770">
    <property type="match status" value="1"/>
</dbReference>
<evidence type="ECO:0000313" key="16">
    <source>
        <dbReference type="EMBL" id="KAK7933074.1"/>
    </source>
</evidence>
<evidence type="ECO:0000256" key="4">
    <source>
        <dbReference type="ARBA" id="ARBA00022448"/>
    </source>
</evidence>
<feature type="compositionally biased region" description="Acidic residues" evidence="13">
    <location>
        <begin position="383"/>
        <end position="400"/>
    </location>
</feature>
<evidence type="ECO:0000256" key="13">
    <source>
        <dbReference type="SAM" id="MobiDB-lite"/>
    </source>
</evidence>
<dbReference type="Gene3D" id="6.10.230.10">
    <property type="match status" value="1"/>
</dbReference>
<evidence type="ECO:0000256" key="9">
    <source>
        <dbReference type="ARBA" id="ARBA00023212"/>
    </source>
</evidence>
<keyword evidence="10" id="KW-0966">Cell projection</keyword>
<dbReference type="PANTHER" id="PTHR21502:SF10">
    <property type="entry name" value="RAB INTERACTING LYSOSOMAL PROTEIN LIKE 1"/>
    <property type="match status" value="1"/>
</dbReference>
<feature type="domain" description="RH1" evidence="14">
    <location>
        <begin position="3"/>
        <end position="90"/>
    </location>
</feature>
<feature type="coiled-coil region" evidence="12">
    <location>
        <begin position="63"/>
        <end position="176"/>
    </location>
</feature>
<dbReference type="GO" id="GO:0005829">
    <property type="term" value="C:cytosol"/>
    <property type="evidence" value="ECO:0007669"/>
    <property type="project" value="UniProtKB-SubCell"/>
</dbReference>
<dbReference type="InterPro" id="IPR021563">
    <property type="entry name" value="RILP_dimer"/>
</dbReference>
<keyword evidence="5" id="KW-0963">Cytoplasm</keyword>
<evidence type="ECO:0000256" key="5">
    <source>
        <dbReference type="ARBA" id="ARBA00022490"/>
    </source>
</evidence>
<dbReference type="Pfam" id="PF09744">
    <property type="entry name" value="RH1"/>
    <property type="match status" value="1"/>
</dbReference>
<evidence type="ECO:0000256" key="6">
    <source>
        <dbReference type="ARBA" id="ARBA00022927"/>
    </source>
</evidence>
<keyword evidence="4" id="KW-0813">Transport</keyword>
<feature type="coiled-coil region" evidence="12">
    <location>
        <begin position="219"/>
        <end position="253"/>
    </location>
</feature>
<comment type="caution">
    <text evidence="16">The sequence shown here is derived from an EMBL/GenBank/DDBJ whole genome shotgun (WGS) entry which is preliminary data.</text>
</comment>
<gene>
    <name evidence="16" type="ORF">WMY93_003970</name>
</gene>
<keyword evidence="9" id="KW-0206">Cytoskeleton</keyword>
<dbReference type="Pfam" id="PF11461">
    <property type="entry name" value="RILP"/>
    <property type="match status" value="1"/>
</dbReference>
<dbReference type="CDD" id="cd14445">
    <property type="entry name" value="RILP-like"/>
    <property type="match status" value="1"/>
</dbReference>
<evidence type="ECO:0000259" key="15">
    <source>
        <dbReference type="PROSITE" id="PS51777"/>
    </source>
</evidence>
<name>A0AAW0PPW0_9GOBI</name>
<dbReference type="InterPro" id="IPR051241">
    <property type="entry name" value="DZIP_RILPL"/>
</dbReference>
<dbReference type="GO" id="GO:0036064">
    <property type="term" value="C:ciliary basal body"/>
    <property type="evidence" value="ECO:0007669"/>
    <property type="project" value="TreeGrafter"/>
</dbReference>
<evidence type="ECO:0000256" key="10">
    <source>
        <dbReference type="ARBA" id="ARBA00023273"/>
    </source>
</evidence>
<proteinExistence type="predicted"/>
<dbReference type="InterPro" id="IPR034743">
    <property type="entry name" value="RH1"/>
</dbReference>
<evidence type="ECO:0000256" key="2">
    <source>
        <dbReference type="ARBA" id="ARBA00004300"/>
    </source>
</evidence>